<feature type="compositionally biased region" description="Low complexity" evidence="1">
    <location>
        <begin position="119"/>
        <end position="142"/>
    </location>
</feature>
<feature type="compositionally biased region" description="Basic residues" evidence="1">
    <location>
        <begin position="166"/>
        <end position="175"/>
    </location>
</feature>
<feature type="compositionally biased region" description="Polar residues" evidence="1">
    <location>
        <begin position="33"/>
        <end position="44"/>
    </location>
</feature>
<feature type="compositionally biased region" description="Low complexity" evidence="1">
    <location>
        <begin position="346"/>
        <end position="357"/>
    </location>
</feature>
<reference evidence="3 4" key="1">
    <citation type="journal article" date="2016" name="PLoS Pathog.">
        <title>Biosynthesis of antibiotic leucinostatins in bio-control fungus Purpureocillium lilacinum and their inhibition on phytophthora revealed by genome mining.</title>
        <authorList>
            <person name="Wang G."/>
            <person name="Liu Z."/>
            <person name="Lin R."/>
            <person name="Li E."/>
            <person name="Mao Z."/>
            <person name="Ling J."/>
            <person name="Yang Y."/>
            <person name="Yin W.B."/>
            <person name="Xie B."/>
        </authorList>
    </citation>
    <scope>NUCLEOTIDE SEQUENCE [LARGE SCALE GENOMIC DNA]</scope>
    <source>
        <strain evidence="3">170</strain>
    </source>
</reference>
<feature type="compositionally biased region" description="Polar residues" evidence="1">
    <location>
        <begin position="86"/>
        <end position="98"/>
    </location>
</feature>
<feature type="region of interest" description="Disordered" evidence="1">
    <location>
        <begin position="337"/>
        <end position="357"/>
    </location>
</feature>
<proteinExistence type="predicted"/>
<dbReference type="AlphaFoldDB" id="A0A179FZG2"/>
<accession>A0A179FZG2</accession>
<evidence type="ECO:0000313" key="3">
    <source>
        <dbReference type="EMBL" id="OAQ71066.1"/>
    </source>
</evidence>
<feature type="region of interest" description="Disordered" evidence="1">
    <location>
        <begin position="119"/>
        <end position="198"/>
    </location>
</feature>
<dbReference type="Proteomes" id="UP000078397">
    <property type="component" value="Unassembled WGS sequence"/>
</dbReference>
<gene>
    <name evidence="3" type="ORF">VFPPC_03427</name>
</gene>
<evidence type="ECO:0000256" key="1">
    <source>
        <dbReference type="SAM" id="MobiDB-lite"/>
    </source>
</evidence>
<comment type="caution">
    <text evidence="3">The sequence shown here is derived from an EMBL/GenBank/DDBJ whole genome shotgun (WGS) entry which is preliminary data.</text>
</comment>
<evidence type="ECO:0000259" key="2">
    <source>
        <dbReference type="PROSITE" id="PS00028"/>
    </source>
</evidence>
<dbReference type="STRING" id="1380566.A0A179FZG2"/>
<feature type="domain" description="C2H2-type" evidence="2">
    <location>
        <begin position="214"/>
        <end position="237"/>
    </location>
</feature>
<organism evidence="3 4">
    <name type="scientific">Pochonia chlamydosporia 170</name>
    <dbReference type="NCBI Taxonomy" id="1380566"/>
    <lineage>
        <taxon>Eukaryota</taxon>
        <taxon>Fungi</taxon>
        <taxon>Dikarya</taxon>
        <taxon>Ascomycota</taxon>
        <taxon>Pezizomycotina</taxon>
        <taxon>Sordariomycetes</taxon>
        <taxon>Hypocreomycetidae</taxon>
        <taxon>Hypocreales</taxon>
        <taxon>Clavicipitaceae</taxon>
        <taxon>Pochonia</taxon>
    </lineage>
</organism>
<dbReference type="SMART" id="SM00355">
    <property type="entry name" value="ZnF_C2H2"/>
    <property type="match status" value="2"/>
</dbReference>
<evidence type="ECO:0000313" key="4">
    <source>
        <dbReference type="Proteomes" id="UP000078397"/>
    </source>
</evidence>
<sequence length="357" mass="40122">MNNQNQNPSPAMLPDAKKPIWTKFGERREQSNDNKPSPSRQTNIEHYWKREALHAHREQNTGGTVHPPPQPSRIAVVFAGSPSPGKASTTPNSASTVPNILDSPRNEKTGVRLLAQSFAQQAAQPSSATPPTSSRSTPSYSRGRPKGWKPGMSYAAMRGNTPPRWKTARSPRQPRVKAPLPGFGRRPGRPPRPISPPPKELYYKAKPRFVNFLCEWSGCKAELHNLDTLRRHIRVVHEIHGKWSCHWGQCKLDGCTDVRQWFSHLEEAHLVPFQWHIGDGPSNTRGTDVEMPDKSPDELPDFLMDSAGHQVTPSIKDQSIEDFATWKENRRKLKELLIQRDKNLPSESSESSEAGET</sequence>
<dbReference type="EMBL" id="LSBJ02000002">
    <property type="protein sequence ID" value="OAQ71066.1"/>
    <property type="molecule type" value="Genomic_DNA"/>
</dbReference>
<name>A0A179FZG2_METCM</name>
<dbReference type="GeneID" id="28846922"/>
<feature type="compositionally biased region" description="Basic and acidic residues" evidence="1">
    <location>
        <begin position="46"/>
        <end position="59"/>
    </location>
</feature>
<dbReference type="KEGG" id="pchm:VFPPC_03427"/>
<dbReference type="PROSITE" id="PS00028">
    <property type="entry name" value="ZINC_FINGER_C2H2_1"/>
    <property type="match status" value="1"/>
</dbReference>
<dbReference type="RefSeq" id="XP_018147603.1">
    <property type="nucleotide sequence ID" value="XM_018282928.1"/>
</dbReference>
<protein>
    <submittedName>
        <fullName evidence="3">Transcription factor Zn, C2H2</fullName>
    </submittedName>
</protein>
<dbReference type="OrthoDB" id="5424797at2759"/>
<keyword evidence="4" id="KW-1185">Reference proteome</keyword>
<dbReference type="InterPro" id="IPR013087">
    <property type="entry name" value="Znf_C2H2_type"/>
</dbReference>
<feature type="region of interest" description="Disordered" evidence="1">
    <location>
        <begin position="1"/>
        <end position="105"/>
    </location>
</feature>